<proteinExistence type="predicted"/>
<reference evidence="3" key="1">
    <citation type="submission" date="2016-11" db="EMBL/GenBank/DDBJ databases">
        <authorList>
            <person name="Shukria A."/>
            <person name="Stevens D.C."/>
        </authorList>
    </citation>
    <scope>NUCLEOTIDE SEQUENCE [LARGE SCALE GENOMIC DNA]</scope>
    <source>
        <strain evidence="3">Cbfe23</strain>
    </source>
</reference>
<dbReference type="OrthoDB" id="7816374at2"/>
<accession>A0A1L9B7M8</accession>
<dbReference type="EMBL" id="MPIN01000006">
    <property type="protein sequence ID" value="OJH38260.1"/>
    <property type="molecule type" value="Genomic_DNA"/>
</dbReference>
<dbReference type="RefSeq" id="WP_071900766.1">
    <property type="nucleotide sequence ID" value="NZ_MPIN01000006.1"/>
</dbReference>
<evidence type="ECO:0000313" key="2">
    <source>
        <dbReference type="EMBL" id="OJH38260.1"/>
    </source>
</evidence>
<protein>
    <submittedName>
        <fullName evidence="2">Uncharacterized protein</fullName>
    </submittedName>
</protein>
<evidence type="ECO:0000256" key="1">
    <source>
        <dbReference type="SAM" id="MobiDB-lite"/>
    </source>
</evidence>
<dbReference type="Proteomes" id="UP000182229">
    <property type="component" value="Unassembled WGS sequence"/>
</dbReference>
<dbReference type="STRING" id="83449.BON30_24275"/>
<comment type="caution">
    <text evidence="2">The sequence shown here is derived from an EMBL/GenBank/DDBJ whole genome shotgun (WGS) entry which is preliminary data.</text>
</comment>
<keyword evidence="3" id="KW-1185">Reference proteome</keyword>
<organism evidence="2 3">
    <name type="scientific">Cystobacter ferrugineus</name>
    <dbReference type="NCBI Taxonomy" id="83449"/>
    <lineage>
        <taxon>Bacteria</taxon>
        <taxon>Pseudomonadati</taxon>
        <taxon>Myxococcota</taxon>
        <taxon>Myxococcia</taxon>
        <taxon>Myxococcales</taxon>
        <taxon>Cystobacterineae</taxon>
        <taxon>Archangiaceae</taxon>
        <taxon>Cystobacter</taxon>
    </lineage>
</organism>
<feature type="compositionally biased region" description="Acidic residues" evidence="1">
    <location>
        <begin position="521"/>
        <end position="538"/>
    </location>
</feature>
<reference evidence="2 3" key="2">
    <citation type="submission" date="2016-12" db="EMBL/GenBank/DDBJ databases">
        <title>Draft Genome Sequence of Cystobacter ferrugineus Strain Cbfe23.</title>
        <authorList>
            <person name="Akbar S."/>
            <person name="Dowd S.E."/>
            <person name="Stevens D.C."/>
        </authorList>
    </citation>
    <scope>NUCLEOTIDE SEQUENCE [LARGE SCALE GENOMIC DNA]</scope>
    <source>
        <strain evidence="2 3">Cbfe23</strain>
    </source>
</reference>
<dbReference type="AlphaFoldDB" id="A0A1L9B7M8"/>
<evidence type="ECO:0000313" key="3">
    <source>
        <dbReference type="Proteomes" id="UP000182229"/>
    </source>
</evidence>
<name>A0A1L9B7M8_9BACT</name>
<feature type="region of interest" description="Disordered" evidence="1">
    <location>
        <begin position="521"/>
        <end position="552"/>
    </location>
</feature>
<gene>
    <name evidence="2" type="ORF">BON30_24275</name>
</gene>
<sequence>MSARTTLLDLFTPPDGLMGQTAILVAMSGTRGFLDSALHRFTGIGRQRRAAAGCPFAYLFLDAHPTANRERTFNPLDVPGLHELQPRDAARENLLHAKVALLAFGPGRHGAASVLRLGVTTANWTERSSRHQLELLWKVDVSRGPEGFEGSIEELSDLSSAGSFIQRLAARYHVPMRGESRSLLARRYHDLLDQVVALEPSHPRRRFLHSWDDSLFEQFRRHLATEDGQRKNLLVCGSGSFEEPPPEKRRGRKPEVLQKLESLAAPTAARLLAAEPANAGALASWWTENIETEGWDLVRSHDPDARGATGRDLHAKFIYVGYQREASCSNGWLYLGSGNLTRRGLLLSADARGNVETGVFLRVAESVPREALLEALFVSEDSLPADELVEKGPDSEADVELAQLIGVPPLLIARARSDREGGGPRLELVWRDDVESGTMVALWWAAGSSRMEVRPGESVPVSDGRFPATVEVSIVGGDGTAWAIPVESELGHFCLPPPSACAFDEALDALLEFPIESEGDDEDEWLEGQDNDSGDPPDEPAGRRRGGAQADPRQYPLHTAMHFIDRLGAHQSGLAADLLEDWLHHLETGLPASFAPEQVAAWRGLGINFSDVLRANGFRPPGMSPVQAKRYRRILEHALRSWGL</sequence>